<evidence type="ECO:0000256" key="9">
    <source>
        <dbReference type="PROSITE-ProRule" id="PRU00205"/>
    </source>
</evidence>
<keyword evidence="6 10" id="KW-1133">Transmembrane helix</keyword>
<name>A8NXS1_COPC7</name>
<dbReference type="Proteomes" id="UP000001861">
    <property type="component" value="Unassembled WGS sequence"/>
</dbReference>
<gene>
    <name evidence="12" type="ORF">CC1G_00386</name>
</gene>
<keyword evidence="4 9" id="KW-0812">Transmembrane</keyword>
<evidence type="ECO:0000256" key="6">
    <source>
        <dbReference type="ARBA" id="ARBA00022989"/>
    </source>
</evidence>
<dbReference type="EMBL" id="AACS02000005">
    <property type="protein sequence ID" value="EAU84867.2"/>
    <property type="molecule type" value="Genomic_DNA"/>
</dbReference>
<dbReference type="FunCoup" id="A8NXS1">
    <property type="interactions" value="304"/>
</dbReference>
<feature type="domain" description="TLC" evidence="11">
    <location>
        <begin position="191"/>
        <end position="413"/>
    </location>
</feature>
<keyword evidence="13" id="KW-1185">Reference proteome</keyword>
<dbReference type="GO" id="GO:0046513">
    <property type="term" value="P:ceramide biosynthetic process"/>
    <property type="evidence" value="ECO:0007669"/>
    <property type="project" value="InterPro"/>
</dbReference>
<feature type="transmembrane region" description="Helical" evidence="10">
    <location>
        <begin position="98"/>
        <end position="114"/>
    </location>
</feature>
<dbReference type="GeneID" id="6013807"/>
<keyword evidence="8" id="KW-0325">Glycoprotein</keyword>
<dbReference type="PANTHER" id="PTHR12560:SF11">
    <property type="entry name" value="CERAMIDE SYNTHASE LAC1-RELATED"/>
    <property type="match status" value="1"/>
</dbReference>
<evidence type="ECO:0000256" key="8">
    <source>
        <dbReference type="ARBA" id="ARBA00023180"/>
    </source>
</evidence>
<dbReference type="InterPro" id="IPR016439">
    <property type="entry name" value="Lag1/Lac1-like"/>
</dbReference>
<dbReference type="InParanoid" id="A8NXS1"/>
<dbReference type="InterPro" id="IPR006634">
    <property type="entry name" value="TLC-dom"/>
</dbReference>
<reference evidence="12 13" key="1">
    <citation type="journal article" date="2010" name="Proc. Natl. Acad. Sci. U.S.A.">
        <title>Insights into evolution of multicellular fungi from the assembled chromosomes of the mushroom Coprinopsis cinerea (Coprinus cinereus).</title>
        <authorList>
            <person name="Stajich J.E."/>
            <person name="Wilke S.K."/>
            <person name="Ahren D."/>
            <person name="Au C.H."/>
            <person name="Birren B.W."/>
            <person name="Borodovsky M."/>
            <person name="Burns C."/>
            <person name="Canback B."/>
            <person name="Casselton L.A."/>
            <person name="Cheng C.K."/>
            <person name="Deng J."/>
            <person name="Dietrich F.S."/>
            <person name="Fargo D.C."/>
            <person name="Farman M.L."/>
            <person name="Gathman A.C."/>
            <person name="Goldberg J."/>
            <person name="Guigo R."/>
            <person name="Hoegger P.J."/>
            <person name="Hooker J.B."/>
            <person name="Huggins A."/>
            <person name="James T.Y."/>
            <person name="Kamada T."/>
            <person name="Kilaru S."/>
            <person name="Kodira C."/>
            <person name="Kues U."/>
            <person name="Kupfer D."/>
            <person name="Kwan H.S."/>
            <person name="Lomsadze A."/>
            <person name="Li W."/>
            <person name="Lilly W.W."/>
            <person name="Ma L.J."/>
            <person name="Mackey A.J."/>
            <person name="Manning G."/>
            <person name="Martin F."/>
            <person name="Muraguchi H."/>
            <person name="Natvig D.O."/>
            <person name="Palmerini H."/>
            <person name="Ramesh M.A."/>
            <person name="Rehmeyer C.J."/>
            <person name="Roe B.A."/>
            <person name="Shenoy N."/>
            <person name="Stanke M."/>
            <person name="Ter-Hovhannisyan V."/>
            <person name="Tunlid A."/>
            <person name="Velagapudi R."/>
            <person name="Vision T.J."/>
            <person name="Zeng Q."/>
            <person name="Zolan M.E."/>
            <person name="Pukkila P.J."/>
        </authorList>
    </citation>
    <scope>NUCLEOTIDE SEQUENCE [LARGE SCALE GENOMIC DNA]</scope>
    <source>
        <strain evidence="13">Okayama-7 / 130 / ATCC MYA-4618 / FGSC 9003</strain>
    </source>
</reference>
<sequence length="436" mass="51213">MTSRNVKGRNGAAPPKIVTAKLDVSPLSNGFAQKRPESPFNWSLFATDATGLSNPRALFVSRRGVETNQTRSMAGMGHRTRYTQSLSIRAQKSDTRPVIALKLLLIPVVLYFNWEFVARYVSPPLSNPFGPFFLLSGYVEGSKPDDPRYAKSWLDFLFLGFYIVFWSMVRQTIAVNIARPIARYFGLRKEAKIDRFGEQLYAMIYFAICGAWGYRVMKQLPTYWYQTEHFWIALLDYPHWDMKGELKRYYLMQFSYWCQQFIVLLLGLEKPRKDYWELVAHHFVTMWLVGWSYGLNFTIIGSAVYMSMDIPDSFLAASKLLNYMQWNRAKIVSFVTFIAVWTYFRHYLNLKILWSCLFETQLVPESSKIWSFENGTYMVNWMPFMVFGSIFALQILNLFWYYLMWRILIRAIITREADDDRSDDEGDDDDEPDKED</sequence>
<proteinExistence type="inferred from homology"/>
<dbReference type="OMA" id="LCRLCML"/>
<feature type="transmembrane region" description="Helical" evidence="10">
    <location>
        <begin position="288"/>
        <end position="308"/>
    </location>
</feature>
<dbReference type="GO" id="GO:0050291">
    <property type="term" value="F:sphingosine N-acyltransferase activity"/>
    <property type="evidence" value="ECO:0007669"/>
    <property type="project" value="InterPro"/>
</dbReference>
<evidence type="ECO:0000256" key="5">
    <source>
        <dbReference type="ARBA" id="ARBA00022824"/>
    </source>
</evidence>
<evidence type="ECO:0000313" key="13">
    <source>
        <dbReference type="Proteomes" id="UP000001861"/>
    </source>
</evidence>
<keyword evidence="7 9" id="KW-0472">Membrane</keyword>
<comment type="caution">
    <text evidence="12">The sequence shown here is derived from an EMBL/GenBank/DDBJ whole genome shotgun (WGS) entry which is preliminary data.</text>
</comment>
<dbReference type="PANTHER" id="PTHR12560">
    <property type="entry name" value="LONGEVITY ASSURANCE FACTOR 1 LAG1"/>
    <property type="match status" value="1"/>
</dbReference>
<organism evidence="12 13">
    <name type="scientific">Coprinopsis cinerea (strain Okayama-7 / 130 / ATCC MYA-4618 / FGSC 9003)</name>
    <name type="common">Inky cap fungus</name>
    <name type="synonym">Hormographiella aspergillata</name>
    <dbReference type="NCBI Taxonomy" id="240176"/>
    <lineage>
        <taxon>Eukaryota</taxon>
        <taxon>Fungi</taxon>
        <taxon>Dikarya</taxon>
        <taxon>Basidiomycota</taxon>
        <taxon>Agaricomycotina</taxon>
        <taxon>Agaricomycetes</taxon>
        <taxon>Agaricomycetidae</taxon>
        <taxon>Agaricales</taxon>
        <taxon>Agaricineae</taxon>
        <taxon>Psathyrellaceae</taxon>
        <taxon>Coprinopsis</taxon>
    </lineage>
</organism>
<feature type="transmembrane region" description="Helical" evidence="10">
    <location>
        <begin position="381"/>
        <end position="403"/>
    </location>
</feature>
<dbReference type="Pfam" id="PF03798">
    <property type="entry name" value="TRAM_LAG1_CLN8"/>
    <property type="match status" value="1"/>
</dbReference>
<dbReference type="OrthoDB" id="3053196at2759"/>
<dbReference type="RefSeq" id="XP_001837250.2">
    <property type="nucleotide sequence ID" value="XM_001837198.2"/>
</dbReference>
<evidence type="ECO:0000256" key="4">
    <source>
        <dbReference type="ARBA" id="ARBA00022692"/>
    </source>
</evidence>
<feature type="transmembrane region" description="Helical" evidence="10">
    <location>
        <begin position="199"/>
        <end position="217"/>
    </location>
</feature>
<dbReference type="PROSITE" id="PS50922">
    <property type="entry name" value="TLC"/>
    <property type="match status" value="1"/>
</dbReference>
<evidence type="ECO:0000259" key="11">
    <source>
        <dbReference type="PROSITE" id="PS50922"/>
    </source>
</evidence>
<comment type="similarity">
    <text evidence="2">Belongs to the sphingosine N-acyltransferase family.</text>
</comment>
<keyword evidence="5" id="KW-0256">Endoplasmic reticulum</keyword>
<protein>
    <submittedName>
        <fullName evidence="12">Longevity-assurance protein 1</fullName>
    </submittedName>
</protein>
<comment type="subcellular location">
    <subcellularLocation>
        <location evidence="1">Endoplasmic reticulum membrane</location>
        <topology evidence="1">Multi-pass membrane protein</topology>
    </subcellularLocation>
</comment>
<dbReference type="VEuPathDB" id="FungiDB:CC1G_00386"/>
<dbReference type="eggNOG" id="KOG1607">
    <property type="taxonomic scope" value="Eukaryota"/>
</dbReference>
<feature type="transmembrane region" description="Helical" evidence="10">
    <location>
        <begin position="329"/>
        <end position="348"/>
    </location>
</feature>
<feature type="transmembrane region" description="Helical" evidence="10">
    <location>
        <begin position="156"/>
        <end position="178"/>
    </location>
</feature>
<evidence type="ECO:0000256" key="7">
    <source>
        <dbReference type="ARBA" id="ARBA00023136"/>
    </source>
</evidence>
<keyword evidence="3" id="KW-0808">Transferase</keyword>
<evidence type="ECO:0000256" key="10">
    <source>
        <dbReference type="SAM" id="Phobius"/>
    </source>
</evidence>
<dbReference type="AlphaFoldDB" id="A8NXS1"/>
<dbReference type="HOGENOM" id="CLU_028277_4_1_1"/>
<evidence type="ECO:0000313" key="12">
    <source>
        <dbReference type="EMBL" id="EAU84867.2"/>
    </source>
</evidence>
<dbReference type="GO" id="GO:0005789">
    <property type="term" value="C:endoplasmic reticulum membrane"/>
    <property type="evidence" value="ECO:0007669"/>
    <property type="project" value="UniProtKB-SubCell"/>
</dbReference>
<evidence type="ECO:0000256" key="1">
    <source>
        <dbReference type="ARBA" id="ARBA00004477"/>
    </source>
</evidence>
<dbReference type="STRING" id="240176.A8NXS1"/>
<accession>A8NXS1</accession>
<evidence type="ECO:0000256" key="2">
    <source>
        <dbReference type="ARBA" id="ARBA00009808"/>
    </source>
</evidence>
<evidence type="ECO:0000256" key="3">
    <source>
        <dbReference type="ARBA" id="ARBA00022679"/>
    </source>
</evidence>
<dbReference type="SMART" id="SM00724">
    <property type="entry name" value="TLC"/>
    <property type="match status" value="1"/>
</dbReference>
<dbReference type="KEGG" id="cci:CC1G_00386"/>